<accession>A0A0N1FEC5</accession>
<evidence type="ECO:0000256" key="2">
    <source>
        <dbReference type="ARBA" id="ARBA00022596"/>
    </source>
</evidence>
<reference evidence="7 8" key="1">
    <citation type="submission" date="2015-07" db="EMBL/GenBank/DDBJ databases">
        <title>Whole genome sequencing of Bosea vaviloviae isolated from cave pool.</title>
        <authorList>
            <person name="Tan N.E.H."/>
            <person name="Lee Y.P."/>
            <person name="Gan H.M."/>
            <person name="Barton H."/>
            <person name="Savka M.A."/>
        </authorList>
    </citation>
    <scope>NUCLEOTIDE SEQUENCE [LARGE SCALE GENOMIC DNA]</scope>
    <source>
        <strain evidence="7 8">SD260</strain>
    </source>
</reference>
<comment type="similarity">
    <text evidence="4">Belongs to the UreE family.</text>
</comment>
<name>A0A0N1FEC5_9HYPH</name>
<dbReference type="InterPro" id="IPR012406">
    <property type="entry name" value="UreE"/>
</dbReference>
<evidence type="ECO:0000256" key="1">
    <source>
        <dbReference type="ARBA" id="ARBA00022490"/>
    </source>
</evidence>
<dbReference type="AlphaFoldDB" id="A0A0N1FEC5"/>
<keyword evidence="8" id="KW-1185">Reference proteome</keyword>
<evidence type="ECO:0000313" key="7">
    <source>
        <dbReference type="EMBL" id="KPH80602.1"/>
    </source>
</evidence>
<dbReference type="Pfam" id="PF02814">
    <property type="entry name" value="UreE_N"/>
    <property type="match status" value="1"/>
</dbReference>
<dbReference type="GO" id="GO:0016151">
    <property type="term" value="F:nickel cation binding"/>
    <property type="evidence" value="ECO:0007669"/>
    <property type="project" value="UniProtKB-UniRule"/>
</dbReference>
<dbReference type="RefSeq" id="WP_054209414.1">
    <property type="nucleotide sequence ID" value="NZ_LGSZ01000040.1"/>
</dbReference>
<dbReference type="InterPro" id="IPR036118">
    <property type="entry name" value="UreE_N_sf"/>
</dbReference>
<evidence type="ECO:0000313" key="8">
    <source>
        <dbReference type="Proteomes" id="UP000037822"/>
    </source>
</evidence>
<dbReference type="HAMAP" id="MF_00822">
    <property type="entry name" value="UreE"/>
    <property type="match status" value="1"/>
</dbReference>
<keyword evidence="3 4" id="KW-0143">Chaperone</keyword>
<comment type="subcellular location">
    <subcellularLocation>
        <location evidence="4">Cytoplasm</location>
    </subcellularLocation>
</comment>
<dbReference type="GO" id="GO:0005737">
    <property type="term" value="C:cytoplasm"/>
    <property type="evidence" value="ECO:0007669"/>
    <property type="project" value="UniProtKB-SubCell"/>
</dbReference>
<dbReference type="GO" id="GO:0006457">
    <property type="term" value="P:protein folding"/>
    <property type="evidence" value="ECO:0007669"/>
    <property type="project" value="InterPro"/>
</dbReference>
<dbReference type="SUPFAM" id="SSF69737">
    <property type="entry name" value="Urease metallochaperone UreE, C-terminal domain"/>
    <property type="match status" value="1"/>
</dbReference>
<dbReference type="SUPFAM" id="SSF69287">
    <property type="entry name" value="Urease metallochaperone UreE, N-terminal domain"/>
    <property type="match status" value="1"/>
</dbReference>
<dbReference type="GO" id="GO:0051082">
    <property type="term" value="F:unfolded protein binding"/>
    <property type="evidence" value="ECO:0007669"/>
    <property type="project" value="UniProtKB-UniRule"/>
</dbReference>
<evidence type="ECO:0000256" key="5">
    <source>
        <dbReference type="SAM" id="MobiDB-lite"/>
    </source>
</evidence>
<keyword evidence="2 4" id="KW-0533">Nickel</keyword>
<organism evidence="7 8">
    <name type="scientific">Bosea vaviloviae</name>
    <dbReference type="NCBI Taxonomy" id="1526658"/>
    <lineage>
        <taxon>Bacteria</taxon>
        <taxon>Pseudomonadati</taxon>
        <taxon>Pseudomonadota</taxon>
        <taxon>Alphaproteobacteria</taxon>
        <taxon>Hyphomicrobiales</taxon>
        <taxon>Boseaceae</taxon>
        <taxon>Bosea</taxon>
    </lineage>
</organism>
<dbReference type="PATRIC" id="fig|1526658.3.peg.3968"/>
<evidence type="ECO:0000259" key="6">
    <source>
        <dbReference type="SMART" id="SM00988"/>
    </source>
</evidence>
<dbReference type="Proteomes" id="UP000037822">
    <property type="component" value="Unassembled WGS sequence"/>
</dbReference>
<comment type="function">
    <text evidence="4">Involved in urease metallocenter assembly. Binds nickel. Probably functions as a nickel donor during metallocenter assembly.</text>
</comment>
<dbReference type="OrthoDB" id="9802215at2"/>
<dbReference type="EMBL" id="LGSZ01000040">
    <property type="protein sequence ID" value="KPH80602.1"/>
    <property type="molecule type" value="Genomic_DNA"/>
</dbReference>
<feature type="region of interest" description="Disordered" evidence="5">
    <location>
        <begin position="137"/>
        <end position="237"/>
    </location>
</feature>
<dbReference type="SMART" id="SM00988">
    <property type="entry name" value="UreE_N"/>
    <property type="match status" value="1"/>
</dbReference>
<protein>
    <recommendedName>
        <fullName evidence="4">Urease accessory protein UreE</fullName>
    </recommendedName>
</protein>
<feature type="compositionally biased region" description="Basic residues" evidence="5">
    <location>
        <begin position="218"/>
        <end position="237"/>
    </location>
</feature>
<dbReference type="Gene3D" id="2.60.260.20">
    <property type="entry name" value="Urease metallochaperone UreE, N-terminal domain"/>
    <property type="match status" value="1"/>
</dbReference>
<sequence>MLRATSVVRKAAVRPDRVVDTLTLDHDDRNRRRLALTADGGLGILLDLDKATALGDGDAVKLEDGRLVLIKAAPQSLLEIRAENPLRLMRVAWHIGNRHTPAEITADAIYIENDHVLAEMVRGQGCVMSAVNRPFQPERGAYDHDHANCDHPSHDHGGHSHHDHGQHGHDHGHDHGSHAHDHGHAAAQAHGEHAHSHAETHAHAHGDACGCGHDHGHHDHGHKHGAGHGHKGHTHDH</sequence>
<evidence type="ECO:0000256" key="4">
    <source>
        <dbReference type="HAMAP-Rule" id="MF_00822"/>
    </source>
</evidence>
<gene>
    <name evidence="4" type="primary">ureE</name>
    <name evidence="7" type="ORF">AE618_12665</name>
</gene>
<dbReference type="Gene3D" id="3.30.70.790">
    <property type="entry name" value="UreE, C-terminal domain"/>
    <property type="match status" value="1"/>
</dbReference>
<feature type="compositionally biased region" description="Basic and acidic residues" evidence="5">
    <location>
        <begin position="140"/>
        <end position="217"/>
    </location>
</feature>
<comment type="caution">
    <text evidence="7">The sequence shown here is derived from an EMBL/GenBank/DDBJ whole genome shotgun (WGS) entry which is preliminary data.</text>
</comment>
<dbReference type="CDD" id="cd00571">
    <property type="entry name" value="UreE"/>
    <property type="match status" value="1"/>
</dbReference>
<keyword evidence="1 4" id="KW-0963">Cytoplasm</keyword>
<feature type="domain" description="UreE urease accessory N-terminal" evidence="6">
    <location>
        <begin position="3"/>
        <end position="68"/>
    </location>
</feature>
<evidence type="ECO:0000256" key="3">
    <source>
        <dbReference type="ARBA" id="ARBA00023186"/>
    </source>
</evidence>
<proteinExistence type="inferred from homology"/>
<dbReference type="InterPro" id="IPR004029">
    <property type="entry name" value="UreE_N"/>
</dbReference>